<evidence type="ECO:0008006" key="4">
    <source>
        <dbReference type="Google" id="ProtNLM"/>
    </source>
</evidence>
<sequence>MSYLKNISLLLLFVFTTSLSFAQKDNDKKQLEDLIKNTVKVNSTSLTEHGIEEMMNNYRADVIINVTRIEVDGTRKRNMMRKGDYRALFINQYNQNVQRESKVNIKSTRVQGKTAVVDFDLDYELINRTSSKVLSKGFESINAIFVKKKGKWYVLELNIIDIEVQKFQGVCYCEIYKNANTGSVIAKVGAPKGDRFENRLNNVYQRIIGGKSYFSVQGVIFEWADKKDIWTVDSDLKRVEKLESSKDQDDAILIILKYLYKNECTDMSVIK</sequence>
<dbReference type="EMBL" id="CP034562">
    <property type="protein sequence ID" value="AZQ61052.1"/>
    <property type="molecule type" value="Genomic_DNA"/>
</dbReference>
<feature type="chain" id="PRO_5018670762" description="Nuclear transport factor 2 family protein" evidence="1">
    <location>
        <begin position="23"/>
        <end position="271"/>
    </location>
</feature>
<dbReference type="Proteomes" id="UP000267268">
    <property type="component" value="Chromosome 1"/>
</dbReference>
<dbReference type="AlphaFoldDB" id="A0A3Q9FLQ0"/>
<keyword evidence="1" id="KW-0732">Signal</keyword>
<reference evidence="2 3" key="1">
    <citation type="submission" date="2018-12" db="EMBL/GenBank/DDBJ databases">
        <title>Flammeovirga pectinis sp. nov., isolated from the gut of the Korean scallop, Patinopecten yessoensis.</title>
        <authorList>
            <person name="Bae J.-W."/>
            <person name="Jeong Y.-S."/>
            <person name="Kang W."/>
        </authorList>
    </citation>
    <scope>NUCLEOTIDE SEQUENCE [LARGE SCALE GENOMIC DNA]</scope>
    <source>
        <strain evidence="2 3">L12M1</strain>
    </source>
</reference>
<feature type="signal peptide" evidence="1">
    <location>
        <begin position="1"/>
        <end position="22"/>
    </location>
</feature>
<protein>
    <recommendedName>
        <fullName evidence="4">Nuclear transport factor 2 family protein</fullName>
    </recommendedName>
</protein>
<accession>A0A3Q9FLQ0</accession>
<dbReference type="RefSeq" id="WP_126611100.1">
    <property type="nucleotide sequence ID" value="NZ_CP034562.1"/>
</dbReference>
<gene>
    <name evidence="2" type="ORF">EI427_02115</name>
</gene>
<keyword evidence="3" id="KW-1185">Reference proteome</keyword>
<evidence type="ECO:0000256" key="1">
    <source>
        <dbReference type="SAM" id="SignalP"/>
    </source>
</evidence>
<dbReference type="KEGG" id="fll:EI427_02115"/>
<evidence type="ECO:0000313" key="2">
    <source>
        <dbReference type="EMBL" id="AZQ61052.1"/>
    </source>
</evidence>
<dbReference type="OrthoDB" id="978043at2"/>
<evidence type="ECO:0000313" key="3">
    <source>
        <dbReference type="Proteomes" id="UP000267268"/>
    </source>
</evidence>
<proteinExistence type="predicted"/>
<organism evidence="2 3">
    <name type="scientific">Flammeovirga pectinis</name>
    <dbReference type="NCBI Taxonomy" id="2494373"/>
    <lineage>
        <taxon>Bacteria</taxon>
        <taxon>Pseudomonadati</taxon>
        <taxon>Bacteroidota</taxon>
        <taxon>Cytophagia</taxon>
        <taxon>Cytophagales</taxon>
        <taxon>Flammeovirgaceae</taxon>
        <taxon>Flammeovirga</taxon>
    </lineage>
</organism>
<name>A0A3Q9FLQ0_9BACT</name>